<evidence type="ECO:0000259" key="13">
    <source>
        <dbReference type="Pfam" id="PF00662"/>
    </source>
</evidence>
<name>A0A8J2TW52_9MICO</name>
<gene>
    <name evidence="17" type="ORF">GCM10011333_06620</name>
</gene>
<keyword evidence="7" id="KW-0406">Ion transport</keyword>
<feature type="transmembrane region" description="Helical" evidence="11">
    <location>
        <begin position="270"/>
        <end position="290"/>
    </location>
</feature>
<keyword evidence="5 9" id="KW-0812">Transmembrane</keyword>
<feature type="transmembrane region" description="Helical" evidence="11">
    <location>
        <begin position="128"/>
        <end position="146"/>
    </location>
</feature>
<reference evidence="17" key="2">
    <citation type="submission" date="2020-09" db="EMBL/GenBank/DDBJ databases">
        <authorList>
            <person name="Sun Q."/>
            <person name="Zhou Y."/>
        </authorList>
    </citation>
    <scope>NUCLEOTIDE SEQUENCE</scope>
    <source>
        <strain evidence="17">CGMCC 1.12785</strain>
    </source>
</reference>
<evidence type="ECO:0000256" key="6">
    <source>
        <dbReference type="ARBA" id="ARBA00022989"/>
    </source>
</evidence>
<dbReference type="Pfam" id="PF00361">
    <property type="entry name" value="Proton_antipo_M"/>
    <property type="match status" value="1"/>
</dbReference>
<dbReference type="InterPro" id="IPR025383">
    <property type="entry name" value="MrpA_C/MbhD"/>
</dbReference>
<feature type="transmembrane region" description="Helical" evidence="11">
    <location>
        <begin position="297"/>
        <end position="316"/>
    </location>
</feature>
<evidence type="ECO:0000313" key="18">
    <source>
        <dbReference type="Proteomes" id="UP000616114"/>
    </source>
</evidence>
<dbReference type="AlphaFoldDB" id="A0A8J2TW52"/>
<dbReference type="GO" id="GO:0006811">
    <property type="term" value="P:monoatomic ion transport"/>
    <property type="evidence" value="ECO:0007669"/>
    <property type="project" value="UniProtKB-KW"/>
</dbReference>
<feature type="domain" description="NADH:quinone oxidoreductase/Mrp antiporter transmembrane" evidence="12">
    <location>
        <begin position="125"/>
        <end position="415"/>
    </location>
</feature>
<evidence type="ECO:0000313" key="17">
    <source>
        <dbReference type="EMBL" id="GGA06354.1"/>
    </source>
</evidence>
<evidence type="ECO:0000259" key="16">
    <source>
        <dbReference type="Pfam" id="PF20501"/>
    </source>
</evidence>
<feature type="transmembrane region" description="Helical" evidence="11">
    <location>
        <begin position="27"/>
        <end position="48"/>
    </location>
</feature>
<keyword evidence="4" id="KW-1003">Cell membrane</keyword>
<evidence type="ECO:0000256" key="2">
    <source>
        <dbReference type="ARBA" id="ARBA00022448"/>
    </source>
</evidence>
<comment type="subcellular location">
    <subcellularLocation>
        <location evidence="1">Cell membrane</location>
        <topology evidence="1">Multi-pass membrane protein</topology>
    </subcellularLocation>
    <subcellularLocation>
        <location evidence="9">Membrane</location>
        <topology evidence="9">Multi-pass membrane protein</topology>
    </subcellularLocation>
</comment>
<dbReference type="Proteomes" id="UP000616114">
    <property type="component" value="Unassembled WGS sequence"/>
</dbReference>
<sequence length="1024" mass="110058">MAIVLLVMFMAAAFAPLLFRYIGRNAFFFLAFFPLAGFFYTLYLGTLVTPERDYIERFRWVADLQMDIVLRTDVLSWVMSLLVTGVGFLVMIYCARYFSPSEQGLGRFGAVLMAFAGMMYGLVVADNIYMLFLFWEGTTIFSYLLIGHANARQQSRRAALQALIVTTSGGLAMLVGLVMLHVLTGTASLAAMVNRAPAMELGQPVVITAIVLVLVGAVSKSALVPFHFWLPGAMAAPTPVSAYLHAAAMVKAGIYLVLRMAPGFAETPGWVPLCVLLGVLTMLVGGWRALRQTDLKLVLAFGTVSQLGFLTLISAFGTRNTALAALALLLAHGLFKATLFLVVGVIDHRTGTRDLRKLSGLGRQAPVLTAVGVIAALSMAGLPPLFGFVAKEAVYSSLLELGTVWGTVAVVGVFLGSVLTVAYSLRFIWGAFARKDEVKECRYVAEHFDFLLAPTVLALLTVAAGFAAPGIDRLLAGHADPLPGTGYDYHLALWHGLEPALFLSAANIAIGVLLFLGRARVEAAQARVPAWIDLHAFYRTSMGWLEKTASRVTAKTQRGSLPFYQGVILAVLVVALVASLVMLEHWPAELLLFERPAELLLLVLVGAACIAAAWANKRFMAVVVVGVVGYGMVVFFAMQGAPDLALTQVLVETITLVVFVLVLRRLPARIGEAPGRIKRWLRAALGAVVGTITVVTALVMLGARQAEPISNEHPRMAYEGGHGMNVVNVILVDIRAWDTFGELAVIVVAATGVASLIFITNRTARLQRLDGVRPEGFAARHRLIGDTFGKGHRPPVAVLPAETDTAGGPEKTLEQLRAEEADRERRSSRSAWLVAGRTLAPQNRSIILEVIVRLLFHSVIVFSLFLLFSGHNSPGGGFAAGLVAGLALILRYLAGGRFELAEAAPIDAGRALGLGLAIVVGMAAAGFFFDGAVLSSTWFSWDIPLLGHVEFVTTTLFDVGVYLIVVGLMLDVLRSLGAEVDRQQEEDHERAQAENVLGEREMASRLAARDAAHGSRGPKGGNRL</sequence>
<dbReference type="Pfam" id="PF00662">
    <property type="entry name" value="Proton_antipo_N"/>
    <property type="match status" value="1"/>
</dbReference>
<feature type="transmembrane region" description="Helical" evidence="11">
    <location>
        <begin position="367"/>
        <end position="390"/>
    </location>
</feature>
<feature type="transmembrane region" description="Helical" evidence="11">
    <location>
        <begin position="74"/>
        <end position="93"/>
    </location>
</feature>
<keyword evidence="3" id="KW-0050">Antiport</keyword>
<keyword evidence="18" id="KW-1185">Reference proteome</keyword>
<feature type="domain" description="MrpA C-terminal/MbhD" evidence="15">
    <location>
        <begin position="604"/>
        <end position="667"/>
    </location>
</feature>
<dbReference type="PANTHER" id="PTHR43373">
    <property type="entry name" value="NA(+)/H(+) ANTIPORTER SUBUNIT"/>
    <property type="match status" value="1"/>
</dbReference>
<dbReference type="PRINTS" id="PR01434">
    <property type="entry name" value="NADHDHGNASE5"/>
</dbReference>
<feature type="transmembrane region" description="Helical" evidence="11">
    <location>
        <begin position="6"/>
        <end position="22"/>
    </location>
</feature>
<feature type="transmembrane region" description="Helical" evidence="11">
    <location>
        <begin position="561"/>
        <end position="583"/>
    </location>
</feature>
<feature type="transmembrane region" description="Helical" evidence="11">
    <location>
        <begin position="740"/>
        <end position="759"/>
    </location>
</feature>
<feature type="transmembrane region" description="Helical" evidence="11">
    <location>
        <begin position="619"/>
        <end position="638"/>
    </location>
</feature>
<feature type="transmembrane region" description="Helical" evidence="11">
    <location>
        <begin position="683"/>
        <end position="703"/>
    </location>
</feature>
<evidence type="ECO:0000256" key="5">
    <source>
        <dbReference type="ARBA" id="ARBA00022692"/>
    </source>
</evidence>
<protein>
    <submittedName>
        <fullName evidence="17">Na+/H+ antiporter subunit A</fullName>
    </submittedName>
</protein>
<feature type="transmembrane region" description="Helical" evidence="11">
    <location>
        <begin position="450"/>
        <end position="471"/>
    </location>
</feature>
<dbReference type="InterPro" id="IPR001516">
    <property type="entry name" value="Proton_antipo_N"/>
</dbReference>
<feature type="transmembrane region" description="Helical" evidence="11">
    <location>
        <begin position="402"/>
        <end position="429"/>
    </location>
</feature>
<evidence type="ECO:0000259" key="14">
    <source>
        <dbReference type="Pfam" id="PF04039"/>
    </source>
</evidence>
<keyword evidence="8 11" id="KW-0472">Membrane</keyword>
<dbReference type="EMBL" id="BMFY01000002">
    <property type="protein sequence ID" value="GGA06354.1"/>
    <property type="molecule type" value="Genomic_DNA"/>
</dbReference>
<evidence type="ECO:0000259" key="12">
    <source>
        <dbReference type="Pfam" id="PF00361"/>
    </source>
</evidence>
<feature type="transmembrane region" description="Helical" evidence="11">
    <location>
        <begin position="846"/>
        <end position="869"/>
    </location>
</feature>
<feature type="domain" description="NADH-Ubiquinone oxidoreductase (complex I) chain 5 N-terminal" evidence="13">
    <location>
        <begin position="61"/>
        <end position="108"/>
    </location>
</feature>
<evidence type="ECO:0000259" key="15">
    <source>
        <dbReference type="Pfam" id="PF13244"/>
    </source>
</evidence>
<feature type="domain" description="Na+/H+ antiporter MnhB subunit-related protein" evidence="14">
    <location>
        <begin position="847"/>
        <end position="970"/>
    </location>
</feature>
<feature type="transmembrane region" description="Helical" evidence="11">
    <location>
        <begin position="875"/>
        <end position="894"/>
    </location>
</feature>
<feature type="transmembrane region" description="Helical" evidence="11">
    <location>
        <begin position="595"/>
        <end position="614"/>
    </location>
</feature>
<feature type="transmembrane region" description="Helical" evidence="11">
    <location>
        <begin position="204"/>
        <end position="228"/>
    </location>
</feature>
<evidence type="ECO:0000256" key="7">
    <source>
        <dbReference type="ARBA" id="ARBA00023065"/>
    </source>
</evidence>
<feature type="region of interest" description="Disordered" evidence="10">
    <location>
        <begin position="1005"/>
        <end position="1024"/>
    </location>
</feature>
<keyword evidence="2" id="KW-0813">Transport</keyword>
<evidence type="ECO:0000256" key="10">
    <source>
        <dbReference type="SAM" id="MobiDB-lite"/>
    </source>
</evidence>
<feature type="transmembrane region" description="Helical" evidence="11">
    <location>
        <begin position="644"/>
        <end position="663"/>
    </location>
</feature>
<dbReference type="InterPro" id="IPR046806">
    <property type="entry name" value="MrpA_C/MbhE"/>
</dbReference>
<accession>A0A8J2TW52</accession>
<dbReference type="NCBIfam" id="NF009284">
    <property type="entry name" value="PRK12644.1"/>
    <property type="match status" value="1"/>
</dbReference>
<dbReference type="GO" id="GO:0005886">
    <property type="term" value="C:plasma membrane"/>
    <property type="evidence" value="ECO:0007669"/>
    <property type="project" value="UniProtKB-SubCell"/>
</dbReference>
<dbReference type="InterPro" id="IPR050616">
    <property type="entry name" value="CPA3_Na-H_Antiporter_A"/>
</dbReference>
<dbReference type="InterPro" id="IPR007182">
    <property type="entry name" value="MnhB"/>
</dbReference>
<evidence type="ECO:0000256" key="1">
    <source>
        <dbReference type="ARBA" id="ARBA00004651"/>
    </source>
</evidence>
<evidence type="ECO:0000256" key="3">
    <source>
        <dbReference type="ARBA" id="ARBA00022449"/>
    </source>
</evidence>
<dbReference type="InterPro" id="IPR001750">
    <property type="entry name" value="ND/Mrp_TM"/>
</dbReference>
<evidence type="ECO:0000256" key="11">
    <source>
        <dbReference type="SAM" id="Phobius"/>
    </source>
</evidence>
<feature type="transmembrane region" description="Helical" evidence="11">
    <location>
        <begin position="951"/>
        <end position="973"/>
    </location>
</feature>
<feature type="transmembrane region" description="Helical" evidence="11">
    <location>
        <begin position="105"/>
        <end position="122"/>
    </location>
</feature>
<evidence type="ECO:0000256" key="4">
    <source>
        <dbReference type="ARBA" id="ARBA00022475"/>
    </source>
</evidence>
<proteinExistence type="predicted"/>
<feature type="transmembrane region" description="Helical" evidence="11">
    <location>
        <begin position="158"/>
        <end position="184"/>
    </location>
</feature>
<dbReference type="PANTHER" id="PTHR43373:SF1">
    <property type="entry name" value="NA(+)_H(+) ANTIPORTER SUBUNIT A"/>
    <property type="match status" value="1"/>
</dbReference>
<feature type="transmembrane region" description="Helical" evidence="11">
    <location>
        <begin position="914"/>
        <end position="939"/>
    </location>
</feature>
<feature type="transmembrane region" description="Helical" evidence="11">
    <location>
        <begin position="491"/>
        <end position="517"/>
    </location>
</feature>
<organism evidence="17 18">
    <name type="scientific">Sediminivirga luteola</name>
    <dbReference type="NCBI Taxonomy" id="1774748"/>
    <lineage>
        <taxon>Bacteria</taxon>
        <taxon>Bacillati</taxon>
        <taxon>Actinomycetota</taxon>
        <taxon>Actinomycetes</taxon>
        <taxon>Micrococcales</taxon>
        <taxon>Brevibacteriaceae</taxon>
        <taxon>Sediminivirga</taxon>
    </lineage>
</organism>
<keyword evidence="6 11" id="KW-1133">Transmembrane helix</keyword>
<dbReference type="Pfam" id="PF04039">
    <property type="entry name" value="MnhB"/>
    <property type="match status" value="1"/>
</dbReference>
<dbReference type="GO" id="GO:0015297">
    <property type="term" value="F:antiporter activity"/>
    <property type="evidence" value="ECO:0007669"/>
    <property type="project" value="UniProtKB-KW"/>
</dbReference>
<feature type="domain" description="MrpA C-terminal/MbhE" evidence="16">
    <location>
        <begin position="683"/>
        <end position="757"/>
    </location>
</feature>
<evidence type="ECO:0000256" key="8">
    <source>
        <dbReference type="ARBA" id="ARBA00023136"/>
    </source>
</evidence>
<feature type="transmembrane region" description="Helical" evidence="11">
    <location>
        <begin position="322"/>
        <end position="346"/>
    </location>
</feature>
<reference evidence="17" key="1">
    <citation type="journal article" date="2014" name="Int. J. Syst. Evol. Microbiol.">
        <title>Complete genome sequence of Corynebacterium casei LMG S-19264T (=DSM 44701T), isolated from a smear-ripened cheese.</title>
        <authorList>
            <consortium name="US DOE Joint Genome Institute (JGI-PGF)"/>
            <person name="Walter F."/>
            <person name="Albersmeier A."/>
            <person name="Kalinowski J."/>
            <person name="Ruckert C."/>
        </authorList>
    </citation>
    <scope>NUCLEOTIDE SEQUENCE</scope>
    <source>
        <strain evidence="17">CGMCC 1.12785</strain>
    </source>
</reference>
<dbReference type="Pfam" id="PF13244">
    <property type="entry name" value="MbhD"/>
    <property type="match status" value="1"/>
</dbReference>
<dbReference type="Pfam" id="PF20501">
    <property type="entry name" value="MbhE"/>
    <property type="match status" value="1"/>
</dbReference>
<dbReference type="RefSeq" id="WP_188549481.1">
    <property type="nucleotide sequence ID" value="NZ_BMFY01000002.1"/>
</dbReference>
<evidence type="ECO:0000256" key="9">
    <source>
        <dbReference type="RuleBase" id="RU000320"/>
    </source>
</evidence>
<comment type="caution">
    <text evidence="17">The sequence shown here is derived from an EMBL/GenBank/DDBJ whole genome shotgun (WGS) entry which is preliminary data.</text>
</comment>